<feature type="transmembrane region" description="Helical" evidence="1">
    <location>
        <begin position="57"/>
        <end position="78"/>
    </location>
</feature>
<keyword evidence="2" id="KW-0378">Hydrolase</keyword>
<dbReference type="RefSeq" id="WP_331932394.1">
    <property type="nucleotide sequence ID" value="NZ_JBEPLU010000001.1"/>
</dbReference>
<dbReference type="GO" id="GO:0016787">
    <property type="term" value="F:hydrolase activity"/>
    <property type="evidence" value="ECO:0007669"/>
    <property type="project" value="UniProtKB-KW"/>
</dbReference>
<dbReference type="Proteomes" id="UP001549110">
    <property type="component" value="Unassembled WGS sequence"/>
</dbReference>
<evidence type="ECO:0000256" key="1">
    <source>
        <dbReference type="SAM" id="Phobius"/>
    </source>
</evidence>
<keyword evidence="1" id="KW-0472">Membrane</keyword>
<sequence length="152" mass="16030">MGGRGAVFSAILWGGLVAATLDIGAAVLISGKSFGFILQFIASGLVGKSSFEGGAATVALGLVLQELMGLIIAAVFVLTSLRLPTLRRRWPLWGLAYGAGIFAVMNYVVVPLSAVGRFPKFTPESFVKNLVAMLLFGLIIAWFARRRLGADA</sequence>
<gene>
    <name evidence="2" type="ORF">ABID41_000071</name>
</gene>
<proteinExistence type="predicted"/>
<keyword evidence="1" id="KW-1133">Transmembrane helix</keyword>
<feature type="transmembrane region" description="Helical" evidence="1">
    <location>
        <begin position="126"/>
        <end position="144"/>
    </location>
</feature>
<reference evidence="2 3" key="1">
    <citation type="submission" date="2024-06" db="EMBL/GenBank/DDBJ databases">
        <title>Genomic Encyclopedia of Type Strains, Phase IV (KMG-IV): sequencing the most valuable type-strain genomes for metagenomic binning, comparative biology and taxonomic classification.</title>
        <authorList>
            <person name="Goeker M."/>
        </authorList>
    </citation>
    <scope>NUCLEOTIDE SEQUENCE [LARGE SCALE GENOMIC DNA]</scope>
    <source>
        <strain evidence="2 3">DSM 17809</strain>
    </source>
</reference>
<comment type="caution">
    <text evidence="2">The sequence shown here is derived from an EMBL/GenBank/DDBJ whole genome shotgun (WGS) entry which is preliminary data.</text>
</comment>
<keyword evidence="3" id="KW-1185">Reference proteome</keyword>
<name>A0ABV2EE78_9CAUL</name>
<accession>A0ABV2EE78</accession>
<feature type="transmembrane region" description="Helical" evidence="1">
    <location>
        <begin position="6"/>
        <end position="29"/>
    </location>
</feature>
<evidence type="ECO:0000313" key="3">
    <source>
        <dbReference type="Proteomes" id="UP001549110"/>
    </source>
</evidence>
<evidence type="ECO:0000313" key="2">
    <source>
        <dbReference type="EMBL" id="MET3524976.1"/>
    </source>
</evidence>
<protein>
    <submittedName>
        <fullName evidence="2">Neutral ceramidase superfamily lipid hydrolase</fullName>
    </submittedName>
</protein>
<keyword evidence="1" id="KW-0812">Transmembrane</keyword>
<dbReference type="EMBL" id="JBEPLU010000001">
    <property type="protein sequence ID" value="MET3524976.1"/>
    <property type="molecule type" value="Genomic_DNA"/>
</dbReference>
<organism evidence="2 3">
    <name type="scientific">Phenylobacterium koreense</name>
    <dbReference type="NCBI Taxonomy" id="266125"/>
    <lineage>
        <taxon>Bacteria</taxon>
        <taxon>Pseudomonadati</taxon>
        <taxon>Pseudomonadota</taxon>
        <taxon>Alphaproteobacteria</taxon>
        <taxon>Caulobacterales</taxon>
        <taxon>Caulobacteraceae</taxon>
        <taxon>Phenylobacterium</taxon>
    </lineage>
</organism>
<feature type="transmembrane region" description="Helical" evidence="1">
    <location>
        <begin position="90"/>
        <end position="114"/>
    </location>
</feature>